<sequence length="373" mass="41489">MNMEMEESVKKRSFKEFFAKYFLEGQKYRNNIVIVSEECDSFDLKIFKKYRKVLSFLIPFVISQFFWWCLAIKYDFFVLYKTLWELPTVLILGATVAGITGQGSGAIAFPIMTFVLHLSPITGRDFSIALQSIGMVCGTVSILLNNVKIQWRAVIYQLIGALPAVILAFAFLENLLTPSTKKMIFVSLWSAFAISLYLLNTEKKRVTVSKIQHFSPWKAAILIFSGFLGGLFTALTGSGVDICTFAVLTFVFRLSENFAAPSGIAMMAFVSQFCVFWRAAILQEFDSLALDYVKVCVPSVSLFVPLGSFLGSHFHRITIAFLVGVLEILAMAGFLATMPSLPLLLCSATVIVAGFLLFTVLGKIGTKLLQKDT</sequence>
<evidence type="ECO:0000313" key="2">
    <source>
        <dbReference type="WBParaSite" id="ES5_v2.g24716.t1"/>
    </source>
</evidence>
<reference evidence="2" key="1">
    <citation type="submission" date="2022-11" db="UniProtKB">
        <authorList>
            <consortium name="WormBaseParasite"/>
        </authorList>
    </citation>
    <scope>IDENTIFICATION</scope>
</reference>
<protein>
    <submittedName>
        <fullName evidence="2">Membrane transporter protein</fullName>
    </submittedName>
</protein>
<dbReference type="Proteomes" id="UP000887579">
    <property type="component" value="Unplaced"/>
</dbReference>
<organism evidence="1 2">
    <name type="scientific">Panagrolaimus sp. ES5</name>
    <dbReference type="NCBI Taxonomy" id="591445"/>
    <lineage>
        <taxon>Eukaryota</taxon>
        <taxon>Metazoa</taxon>
        <taxon>Ecdysozoa</taxon>
        <taxon>Nematoda</taxon>
        <taxon>Chromadorea</taxon>
        <taxon>Rhabditida</taxon>
        <taxon>Tylenchina</taxon>
        <taxon>Panagrolaimomorpha</taxon>
        <taxon>Panagrolaimoidea</taxon>
        <taxon>Panagrolaimidae</taxon>
        <taxon>Panagrolaimus</taxon>
    </lineage>
</organism>
<dbReference type="WBParaSite" id="ES5_v2.g24716.t1">
    <property type="protein sequence ID" value="ES5_v2.g24716.t1"/>
    <property type="gene ID" value="ES5_v2.g24716"/>
</dbReference>
<accession>A0AC34G4Z6</accession>
<name>A0AC34G4Z6_9BILA</name>
<evidence type="ECO:0000313" key="1">
    <source>
        <dbReference type="Proteomes" id="UP000887579"/>
    </source>
</evidence>
<proteinExistence type="predicted"/>